<keyword evidence="2" id="KW-1185">Reference proteome</keyword>
<proteinExistence type="predicted"/>
<gene>
    <name evidence="1" type="ORF">N8T08_007804</name>
</gene>
<name>A0ACC3AXL6_9EURO</name>
<sequence>MDGNNNESNKKPAVSYRRTMFLDVANHGADMTESAITAKIERYSHHCLDAEIPDIPRLNSDHGTNRPNATADLPALAASPRRLIAGFLVESRRDDSEFLYLLATMKLWKTGDSSFKAHVQRVTEALRDAAANVDSSLTDQSFATAISATQLIKEAADSEEITSNEETVNSPSFKVQYPELEGRPLPPHEPVLKLLRLVQTEKQRFFIDVPVIDEADFVQLCQKVYFAINDYSLSTWATVNTGLYYLFFGIEEHERSQVGMTLADIRTYTQMLSTNIEAGIQSFRLCHEPSMEECQALALLTAFCMKSGRSALAWSLIAAASRMCIDLGWHRLPTYPKGPELSKKRRIFWWVYVIDKGMAFTLGRTPSIHQYDVATERTSFPLDIPGPPGYLYGGFVEFAVIVGDMHIQLFSASAQQTSPHARVENAKAFASRLFQVNNSLKQTLRDEPPADARFQDASVLFDITMHCLVTIVYRIVPCAEPKPHPLKCHTGCIEAARQALSTIVQASQTLGQRNPLGWSMFLNLLFSLVPFACFIVLAGNTIACSSTVDLALLSAAVRAIEPMATSSPSGRKLYDVCRSFYQVASSSVTRQVAMSAASASAPVAVTQVYEHLPVGNFSETLDNSAAPLYEHIMAPQDWDTVMGEFDLGIGVGEMASFVEPYIPFDGRVS</sequence>
<evidence type="ECO:0000313" key="2">
    <source>
        <dbReference type="Proteomes" id="UP001177260"/>
    </source>
</evidence>
<comment type="caution">
    <text evidence="1">The sequence shown here is derived from an EMBL/GenBank/DDBJ whole genome shotgun (WGS) entry which is preliminary data.</text>
</comment>
<accession>A0ACC3AXL6</accession>
<dbReference type="Proteomes" id="UP001177260">
    <property type="component" value="Unassembled WGS sequence"/>
</dbReference>
<dbReference type="EMBL" id="JAOPJF010000050">
    <property type="protein sequence ID" value="KAK1142442.1"/>
    <property type="molecule type" value="Genomic_DNA"/>
</dbReference>
<organism evidence="1 2">
    <name type="scientific">Aspergillus melleus</name>
    <dbReference type="NCBI Taxonomy" id="138277"/>
    <lineage>
        <taxon>Eukaryota</taxon>
        <taxon>Fungi</taxon>
        <taxon>Dikarya</taxon>
        <taxon>Ascomycota</taxon>
        <taxon>Pezizomycotina</taxon>
        <taxon>Eurotiomycetes</taxon>
        <taxon>Eurotiomycetidae</taxon>
        <taxon>Eurotiales</taxon>
        <taxon>Aspergillaceae</taxon>
        <taxon>Aspergillus</taxon>
        <taxon>Aspergillus subgen. Circumdati</taxon>
    </lineage>
</organism>
<protein>
    <submittedName>
        <fullName evidence="1">Uncharacterized protein</fullName>
    </submittedName>
</protein>
<evidence type="ECO:0000313" key="1">
    <source>
        <dbReference type="EMBL" id="KAK1142442.1"/>
    </source>
</evidence>
<reference evidence="1 2" key="1">
    <citation type="journal article" date="2023" name="ACS Omega">
        <title>Identification of the Neoaspergillic Acid Biosynthesis Gene Cluster by Establishing an In Vitro CRISPR-Ribonucleoprotein Genetic System in Aspergillus melleus.</title>
        <authorList>
            <person name="Yuan B."/>
            <person name="Grau M.F."/>
            <person name="Murata R.M."/>
            <person name="Torok T."/>
            <person name="Venkateswaran K."/>
            <person name="Stajich J.E."/>
            <person name="Wang C.C.C."/>
        </authorList>
    </citation>
    <scope>NUCLEOTIDE SEQUENCE [LARGE SCALE GENOMIC DNA]</scope>
    <source>
        <strain evidence="1 2">IMV 1140</strain>
    </source>
</reference>